<evidence type="ECO:0000256" key="1">
    <source>
        <dbReference type="SAM" id="MobiDB-lite"/>
    </source>
</evidence>
<evidence type="ECO:0000256" key="2">
    <source>
        <dbReference type="SAM" id="Phobius"/>
    </source>
</evidence>
<organism evidence="4 5">
    <name type="scientific">Macrostomum lignano</name>
    <dbReference type="NCBI Taxonomy" id="282301"/>
    <lineage>
        <taxon>Eukaryota</taxon>
        <taxon>Metazoa</taxon>
        <taxon>Spiralia</taxon>
        <taxon>Lophotrochozoa</taxon>
        <taxon>Platyhelminthes</taxon>
        <taxon>Rhabditophora</taxon>
        <taxon>Macrostomorpha</taxon>
        <taxon>Macrostomida</taxon>
        <taxon>Macrostomidae</taxon>
        <taxon>Macrostomum</taxon>
    </lineage>
</organism>
<keyword evidence="2" id="KW-0812">Transmembrane</keyword>
<gene>
    <name evidence="4" type="ORF">BOX15_Mlig028920g2</name>
</gene>
<name>A0A267GIW1_9PLAT</name>
<feature type="signal peptide" evidence="3">
    <location>
        <begin position="1"/>
        <end position="22"/>
    </location>
</feature>
<proteinExistence type="predicted"/>
<evidence type="ECO:0000313" key="5">
    <source>
        <dbReference type="Proteomes" id="UP000215902"/>
    </source>
</evidence>
<feature type="transmembrane region" description="Helical" evidence="2">
    <location>
        <begin position="150"/>
        <end position="174"/>
    </location>
</feature>
<sequence length="275" mass="30126">AGLLSLAVIVPLWFSINPEARTMGDWPPKCEPGRYPDMSTHDCKLCPTLDRCRSNPTVRHECRRTFVRKYCKFTLDELQPRMAGTIEASVEPAEAAANKPIGSTAKPSGSIDKSASTADKSAETADKSAGTADKSAGTADKSAIPLYAKILIGLMVPIVILLTAILIAILVFYYQWWKNNKQKQKFQQKLKQASSLSTNSLQRSSGNRKRTPSSTSELPKNELDNLMPSDDNQRNGGDESSNMLSSNDLQRNGGDESSNIKLQLDSDEIMLSTEV</sequence>
<evidence type="ECO:0000256" key="3">
    <source>
        <dbReference type="SAM" id="SignalP"/>
    </source>
</evidence>
<dbReference type="AlphaFoldDB" id="A0A267GIW1"/>
<feature type="region of interest" description="Disordered" evidence="1">
    <location>
        <begin position="188"/>
        <end position="265"/>
    </location>
</feature>
<feature type="compositionally biased region" description="Polar residues" evidence="1">
    <location>
        <begin position="105"/>
        <end position="119"/>
    </location>
</feature>
<feature type="compositionally biased region" description="Polar residues" evidence="1">
    <location>
        <begin position="238"/>
        <end position="261"/>
    </location>
</feature>
<evidence type="ECO:0000313" key="4">
    <source>
        <dbReference type="EMBL" id="PAA85995.1"/>
    </source>
</evidence>
<feature type="chain" id="PRO_5012673009" description="TNFR-Cys domain-containing protein" evidence="3">
    <location>
        <begin position="23"/>
        <end position="275"/>
    </location>
</feature>
<evidence type="ECO:0008006" key="6">
    <source>
        <dbReference type="Google" id="ProtNLM"/>
    </source>
</evidence>
<feature type="non-terminal residue" evidence="4">
    <location>
        <position position="1"/>
    </location>
</feature>
<keyword evidence="3" id="KW-0732">Signal</keyword>
<dbReference type="EMBL" id="NIVC01000298">
    <property type="protein sequence ID" value="PAA85995.1"/>
    <property type="molecule type" value="Genomic_DNA"/>
</dbReference>
<feature type="region of interest" description="Disordered" evidence="1">
    <location>
        <begin position="97"/>
        <end position="137"/>
    </location>
</feature>
<protein>
    <recommendedName>
        <fullName evidence="6">TNFR-Cys domain-containing protein</fullName>
    </recommendedName>
</protein>
<keyword evidence="2" id="KW-1133">Transmembrane helix</keyword>
<keyword evidence="5" id="KW-1185">Reference proteome</keyword>
<keyword evidence="2" id="KW-0472">Membrane</keyword>
<reference evidence="4 5" key="1">
    <citation type="submission" date="2017-06" db="EMBL/GenBank/DDBJ databases">
        <title>A platform for efficient transgenesis in Macrostomum lignano, a flatworm model organism for stem cell research.</title>
        <authorList>
            <person name="Berezikov E."/>
        </authorList>
    </citation>
    <scope>NUCLEOTIDE SEQUENCE [LARGE SCALE GENOMIC DNA]</scope>
    <source>
        <strain evidence="4">DV1</strain>
        <tissue evidence="4">Whole organism</tissue>
    </source>
</reference>
<dbReference type="Proteomes" id="UP000215902">
    <property type="component" value="Unassembled WGS sequence"/>
</dbReference>
<accession>A0A267GIW1</accession>
<comment type="caution">
    <text evidence="4">The sequence shown here is derived from an EMBL/GenBank/DDBJ whole genome shotgun (WGS) entry which is preliminary data.</text>
</comment>
<feature type="compositionally biased region" description="Low complexity" evidence="1">
    <location>
        <begin position="189"/>
        <end position="205"/>
    </location>
</feature>